<protein>
    <submittedName>
        <fullName evidence="1">Uncharacterized protein</fullName>
    </submittedName>
</protein>
<evidence type="ECO:0000313" key="2">
    <source>
        <dbReference type="Proteomes" id="UP000295252"/>
    </source>
</evidence>
<sequence length="61" mass="7103">MVITSWAFKVILSTHLINRLPQCNLTEESFADEAKSDLDAREPDDRETWKKLCTSFFKGRL</sequence>
<dbReference type="AlphaFoldDB" id="A0A068TTZ4"/>
<proteinExistence type="predicted"/>
<dbReference type="Gramene" id="CDO99449">
    <property type="protein sequence ID" value="CDO99449"/>
    <property type="gene ID" value="GSCOC_T00026628001"/>
</dbReference>
<gene>
    <name evidence="1" type="ORF">GSCOC_T00026628001</name>
</gene>
<accession>A0A068TTZ4</accession>
<organism evidence="1 2">
    <name type="scientific">Coffea canephora</name>
    <name type="common">Robusta coffee</name>
    <dbReference type="NCBI Taxonomy" id="49390"/>
    <lineage>
        <taxon>Eukaryota</taxon>
        <taxon>Viridiplantae</taxon>
        <taxon>Streptophyta</taxon>
        <taxon>Embryophyta</taxon>
        <taxon>Tracheophyta</taxon>
        <taxon>Spermatophyta</taxon>
        <taxon>Magnoliopsida</taxon>
        <taxon>eudicotyledons</taxon>
        <taxon>Gunneridae</taxon>
        <taxon>Pentapetalae</taxon>
        <taxon>asterids</taxon>
        <taxon>lamiids</taxon>
        <taxon>Gentianales</taxon>
        <taxon>Rubiaceae</taxon>
        <taxon>Ixoroideae</taxon>
        <taxon>Gardenieae complex</taxon>
        <taxon>Bertiereae - Coffeeae clade</taxon>
        <taxon>Coffeeae</taxon>
        <taxon>Coffea</taxon>
    </lineage>
</organism>
<dbReference type="EMBL" id="HG739087">
    <property type="protein sequence ID" value="CDO99449.1"/>
    <property type="molecule type" value="Genomic_DNA"/>
</dbReference>
<evidence type="ECO:0000313" key="1">
    <source>
        <dbReference type="EMBL" id="CDO99449.1"/>
    </source>
</evidence>
<keyword evidence="2" id="KW-1185">Reference proteome</keyword>
<dbReference type="Proteomes" id="UP000295252">
    <property type="component" value="Chromosome V"/>
</dbReference>
<reference evidence="2" key="1">
    <citation type="journal article" date="2014" name="Science">
        <title>The coffee genome provides insight into the convergent evolution of caffeine biosynthesis.</title>
        <authorList>
            <person name="Denoeud F."/>
            <person name="Carretero-Paulet L."/>
            <person name="Dereeper A."/>
            <person name="Droc G."/>
            <person name="Guyot R."/>
            <person name="Pietrella M."/>
            <person name="Zheng C."/>
            <person name="Alberti A."/>
            <person name="Anthony F."/>
            <person name="Aprea G."/>
            <person name="Aury J.M."/>
            <person name="Bento P."/>
            <person name="Bernard M."/>
            <person name="Bocs S."/>
            <person name="Campa C."/>
            <person name="Cenci A."/>
            <person name="Combes M.C."/>
            <person name="Crouzillat D."/>
            <person name="Da Silva C."/>
            <person name="Daddiego L."/>
            <person name="De Bellis F."/>
            <person name="Dussert S."/>
            <person name="Garsmeur O."/>
            <person name="Gayraud T."/>
            <person name="Guignon V."/>
            <person name="Jahn K."/>
            <person name="Jamilloux V."/>
            <person name="Joet T."/>
            <person name="Labadie K."/>
            <person name="Lan T."/>
            <person name="Leclercq J."/>
            <person name="Lepelley M."/>
            <person name="Leroy T."/>
            <person name="Li L.T."/>
            <person name="Librado P."/>
            <person name="Lopez L."/>
            <person name="Munoz A."/>
            <person name="Noel B."/>
            <person name="Pallavicini A."/>
            <person name="Perrotta G."/>
            <person name="Poncet V."/>
            <person name="Pot D."/>
            <person name="Priyono X."/>
            <person name="Rigoreau M."/>
            <person name="Rouard M."/>
            <person name="Rozas J."/>
            <person name="Tranchant-Dubreuil C."/>
            <person name="VanBuren R."/>
            <person name="Zhang Q."/>
            <person name="Andrade A.C."/>
            <person name="Argout X."/>
            <person name="Bertrand B."/>
            <person name="de Kochko A."/>
            <person name="Graziosi G."/>
            <person name="Henry R.J."/>
            <person name="Jayarama X."/>
            <person name="Ming R."/>
            <person name="Nagai C."/>
            <person name="Rounsley S."/>
            <person name="Sankoff D."/>
            <person name="Giuliano G."/>
            <person name="Albert V.A."/>
            <person name="Wincker P."/>
            <person name="Lashermes P."/>
        </authorList>
    </citation>
    <scope>NUCLEOTIDE SEQUENCE [LARGE SCALE GENOMIC DNA]</scope>
    <source>
        <strain evidence="2">cv. DH200-94</strain>
    </source>
</reference>
<dbReference type="PhylomeDB" id="A0A068TTZ4"/>
<dbReference type="InParanoid" id="A0A068TTZ4"/>
<name>A0A068TTZ4_COFCA</name>